<keyword evidence="1" id="KW-1133">Transmembrane helix</keyword>
<dbReference type="Pfam" id="PF05940">
    <property type="entry name" value="NnrS"/>
    <property type="match status" value="1"/>
</dbReference>
<accession>A0ABT8EKN5</accession>
<keyword evidence="3" id="KW-1185">Reference proteome</keyword>
<feature type="transmembrane region" description="Helical" evidence="1">
    <location>
        <begin position="292"/>
        <end position="315"/>
    </location>
</feature>
<feature type="transmembrane region" description="Helical" evidence="1">
    <location>
        <begin position="58"/>
        <end position="75"/>
    </location>
</feature>
<proteinExistence type="predicted"/>
<keyword evidence="1" id="KW-0472">Membrane</keyword>
<feature type="transmembrane region" description="Helical" evidence="1">
    <location>
        <begin position="208"/>
        <end position="229"/>
    </location>
</feature>
<comment type="caution">
    <text evidence="2">The sequence shown here is derived from an EMBL/GenBank/DDBJ whole genome shotgun (WGS) entry which is preliminary data.</text>
</comment>
<feature type="transmembrane region" description="Helical" evidence="1">
    <location>
        <begin position="20"/>
        <end position="38"/>
    </location>
</feature>
<feature type="transmembrane region" description="Helical" evidence="1">
    <location>
        <begin position="167"/>
        <end position="187"/>
    </location>
</feature>
<protein>
    <submittedName>
        <fullName evidence="2">NnrS family protein</fullName>
    </submittedName>
</protein>
<name>A0ABT8EKN5_9BURK</name>
<sequence>MPAATPFSWSAFFSIGFRPFYALSCLWGIVSIAVWVYYPTALTGWLPAYYWHAHEMLWGFVVTIAAGFLLTASANWTGHNPLRGKPLALLALFWVFIRLGLLLPEALGFYLSFTAGLAFYALLTAALARVIMLAGNRRNLLMPVFVGGLGLSDLLFLWSAYQNHYQVLSQYLQTGLLLMCLVTLLIGRRVIPFFTSRAIPNREVPTHLRTGMAQLALTVVAVASVWLAWPSAQAFALMLIAVLAIIQAWHWWSAPARHIPLLWILYLGWLGLAGGLLVTAAQSLDLIHNPAWSAHTIGMAGFGLLIIGMITRTALGHLGLPLKTDRSIFTMYALFIGATLLRLAAIAFTAARLPLLHMASLAWILCLVLYLWRFLPTLLRPRADGKL</sequence>
<feature type="transmembrane region" description="Helical" evidence="1">
    <location>
        <begin position="327"/>
        <end position="348"/>
    </location>
</feature>
<dbReference type="EMBL" id="JAJHNU010000003">
    <property type="protein sequence ID" value="MDN4121848.1"/>
    <property type="molecule type" value="Genomic_DNA"/>
</dbReference>
<keyword evidence="1" id="KW-0812">Transmembrane</keyword>
<dbReference type="InterPro" id="IPR010266">
    <property type="entry name" value="NnrS"/>
</dbReference>
<dbReference type="RefSeq" id="WP_266123144.1">
    <property type="nucleotide sequence ID" value="NZ_JAJHNU010000003.1"/>
</dbReference>
<feature type="transmembrane region" description="Helical" evidence="1">
    <location>
        <begin position="235"/>
        <end position="252"/>
    </location>
</feature>
<feature type="transmembrane region" description="Helical" evidence="1">
    <location>
        <begin position="140"/>
        <end position="161"/>
    </location>
</feature>
<organism evidence="2 3">
    <name type="scientific">Alcaligenes endophyticus</name>
    <dbReference type="NCBI Taxonomy" id="1929088"/>
    <lineage>
        <taxon>Bacteria</taxon>
        <taxon>Pseudomonadati</taxon>
        <taxon>Pseudomonadota</taxon>
        <taxon>Betaproteobacteria</taxon>
        <taxon>Burkholderiales</taxon>
        <taxon>Alcaligenaceae</taxon>
        <taxon>Alcaligenes</taxon>
    </lineage>
</organism>
<feature type="transmembrane region" description="Helical" evidence="1">
    <location>
        <begin position="354"/>
        <end position="372"/>
    </location>
</feature>
<evidence type="ECO:0000256" key="1">
    <source>
        <dbReference type="SAM" id="Phobius"/>
    </source>
</evidence>
<dbReference type="Proteomes" id="UP001168613">
    <property type="component" value="Unassembled WGS sequence"/>
</dbReference>
<evidence type="ECO:0000313" key="3">
    <source>
        <dbReference type="Proteomes" id="UP001168613"/>
    </source>
</evidence>
<reference evidence="2" key="1">
    <citation type="submission" date="2021-11" db="EMBL/GenBank/DDBJ databases">
        <title>Draft genome sequence of Alcaligenes endophyticus type strain CCUG 75668T.</title>
        <authorList>
            <person name="Salva-Serra F."/>
            <person name="Duran R.E."/>
            <person name="Seeger M."/>
            <person name="Moore E.R.B."/>
            <person name="Jaen-Luchoro D."/>
        </authorList>
    </citation>
    <scope>NUCLEOTIDE SEQUENCE</scope>
    <source>
        <strain evidence="2">CCUG 75668</strain>
    </source>
</reference>
<gene>
    <name evidence="2" type="ORF">LMS43_11160</name>
</gene>
<feature type="transmembrane region" description="Helical" evidence="1">
    <location>
        <begin position="259"/>
        <end position="280"/>
    </location>
</feature>
<feature type="transmembrane region" description="Helical" evidence="1">
    <location>
        <begin position="87"/>
        <end position="103"/>
    </location>
</feature>
<feature type="transmembrane region" description="Helical" evidence="1">
    <location>
        <begin position="109"/>
        <end position="128"/>
    </location>
</feature>
<evidence type="ECO:0000313" key="2">
    <source>
        <dbReference type="EMBL" id="MDN4121848.1"/>
    </source>
</evidence>